<evidence type="ECO:0000256" key="3">
    <source>
        <dbReference type="SAM" id="SignalP"/>
    </source>
</evidence>
<feature type="chain" id="PRO_5037252746" evidence="3">
    <location>
        <begin position="16"/>
        <end position="336"/>
    </location>
</feature>
<protein>
    <submittedName>
        <fullName evidence="5">Acid phosphatase</fullName>
    </submittedName>
</protein>
<dbReference type="InterPro" id="IPR029033">
    <property type="entry name" value="His_PPase_superfam"/>
</dbReference>
<dbReference type="InterPro" id="IPR000560">
    <property type="entry name" value="His_Pase_clade-2"/>
</dbReference>
<evidence type="ECO:0000256" key="2">
    <source>
        <dbReference type="ARBA" id="ARBA00005375"/>
    </source>
</evidence>
<dbReference type="WBParaSite" id="PSU_v2.g13482.t1">
    <property type="protein sequence ID" value="PSU_v2.g13482.t1"/>
    <property type="gene ID" value="PSU_v2.g13482"/>
</dbReference>
<comment type="similarity">
    <text evidence="2">Belongs to the histidine acid phosphatase family.</text>
</comment>
<evidence type="ECO:0000256" key="1">
    <source>
        <dbReference type="ARBA" id="ARBA00000032"/>
    </source>
</evidence>
<dbReference type="SUPFAM" id="SSF53254">
    <property type="entry name" value="Phosphoglycerate mutase-like"/>
    <property type="match status" value="1"/>
</dbReference>
<sequence>MLFLLVVIFLHLNSAENRELKFVQAIWRHGDRSPTKLPYPNDIYDESYWPRGWSQLTDLGVEQLEELGSFFNDRYVGKFLNQSYKPNEVYIQSSDSDRALSSAQTFLDGMYQLTQCGINGKIRKPPIPIHSTGRTIDDYLLKPTSTDCPEYDRHYRENSSKNLDKIAEEYSDLFKFLTNVTGHGKGITVKQAGKIGNVQKEINHGLEQPDWVNQSWPQYGGKTTLEIVTEIDRRRRLNELEEEKLYKLRGGYLLGDWLERARNVANGKQKNPGKMILYSSHDGTLLSLLYSMKIADGEQVPYASTIIMEIYETDKGKYEAEQCDLSIGNAVNKNVA</sequence>
<dbReference type="PANTHER" id="PTHR11567">
    <property type="entry name" value="ACID PHOSPHATASE-RELATED"/>
    <property type="match status" value="1"/>
</dbReference>
<organism evidence="4 5">
    <name type="scientific">Panagrolaimus superbus</name>
    <dbReference type="NCBI Taxonomy" id="310955"/>
    <lineage>
        <taxon>Eukaryota</taxon>
        <taxon>Metazoa</taxon>
        <taxon>Ecdysozoa</taxon>
        <taxon>Nematoda</taxon>
        <taxon>Chromadorea</taxon>
        <taxon>Rhabditida</taxon>
        <taxon>Tylenchina</taxon>
        <taxon>Panagrolaimomorpha</taxon>
        <taxon>Panagrolaimoidea</taxon>
        <taxon>Panagrolaimidae</taxon>
        <taxon>Panagrolaimus</taxon>
    </lineage>
</organism>
<keyword evidence="3" id="KW-0732">Signal</keyword>
<evidence type="ECO:0000313" key="4">
    <source>
        <dbReference type="Proteomes" id="UP000887577"/>
    </source>
</evidence>
<dbReference type="AlphaFoldDB" id="A0A914Y1Z8"/>
<name>A0A914Y1Z8_9BILA</name>
<accession>A0A914Y1Z8</accession>
<dbReference type="PROSITE" id="PS00616">
    <property type="entry name" value="HIS_ACID_PHOSPHAT_1"/>
    <property type="match status" value="1"/>
</dbReference>
<dbReference type="CDD" id="cd07061">
    <property type="entry name" value="HP_HAP_like"/>
    <property type="match status" value="1"/>
</dbReference>
<evidence type="ECO:0000313" key="5">
    <source>
        <dbReference type="WBParaSite" id="PSU_v2.g13482.t1"/>
    </source>
</evidence>
<dbReference type="PANTHER" id="PTHR11567:SF210">
    <property type="entry name" value="ACID PHOSPHATASE 5-RELATED"/>
    <property type="match status" value="1"/>
</dbReference>
<reference evidence="5" key="1">
    <citation type="submission" date="2022-11" db="UniProtKB">
        <authorList>
            <consortium name="WormBaseParasite"/>
        </authorList>
    </citation>
    <scope>IDENTIFICATION</scope>
</reference>
<dbReference type="Gene3D" id="3.40.50.1240">
    <property type="entry name" value="Phosphoglycerate mutase-like"/>
    <property type="match status" value="1"/>
</dbReference>
<dbReference type="Proteomes" id="UP000887577">
    <property type="component" value="Unplaced"/>
</dbReference>
<dbReference type="InterPro" id="IPR033379">
    <property type="entry name" value="Acid_Pase_AS"/>
</dbReference>
<comment type="catalytic activity">
    <reaction evidence="1">
        <text>a phosphate monoester + H2O = an alcohol + phosphate</text>
        <dbReference type="Rhea" id="RHEA:15017"/>
        <dbReference type="ChEBI" id="CHEBI:15377"/>
        <dbReference type="ChEBI" id="CHEBI:30879"/>
        <dbReference type="ChEBI" id="CHEBI:43474"/>
        <dbReference type="ChEBI" id="CHEBI:67140"/>
        <dbReference type="EC" id="3.1.3.2"/>
    </reaction>
</comment>
<keyword evidence="4" id="KW-1185">Reference proteome</keyword>
<feature type="signal peptide" evidence="3">
    <location>
        <begin position="1"/>
        <end position="15"/>
    </location>
</feature>
<dbReference type="Pfam" id="PF00328">
    <property type="entry name" value="His_Phos_2"/>
    <property type="match status" value="1"/>
</dbReference>
<proteinExistence type="inferred from homology"/>
<dbReference type="GO" id="GO:0003993">
    <property type="term" value="F:acid phosphatase activity"/>
    <property type="evidence" value="ECO:0007669"/>
    <property type="project" value="UniProtKB-EC"/>
</dbReference>
<dbReference type="InterPro" id="IPR050645">
    <property type="entry name" value="Histidine_acid_phosphatase"/>
</dbReference>